<gene>
    <name evidence="8" type="ORF">GXP67_00555</name>
</gene>
<dbReference type="InterPro" id="IPR013517">
    <property type="entry name" value="FG-GAP"/>
</dbReference>
<evidence type="ECO:0000256" key="2">
    <source>
        <dbReference type="ARBA" id="ARBA00022692"/>
    </source>
</evidence>
<proteinExistence type="predicted"/>
<dbReference type="Proteomes" id="UP000480178">
    <property type="component" value="Chromosome"/>
</dbReference>
<dbReference type="InterPro" id="IPR045232">
    <property type="entry name" value="FAM234"/>
</dbReference>
<feature type="domain" description="FAM234A/B beta-propeller" evidence="7">
    <location>
        <begin position="79"/>
        <end position="365"/>
    </location>
</feature>
<feature type="transmembrane region" description="Helical" evidence="6">
    <location>
        <begin position="532"/>
        <end position="550"/>
    </location>
</feature>
<keyword evidence="4 6" id="KW-1133">Transmembrane helix</keyword>
<dbReference type="PANTHER" id="PTHR21419:SF30">
    <property type="entry name" value="IG-LIKE DOMAIN-CONTAINING PROTEIN"/>
    <property type="match status" value="1"/>
</dbReference>
<evidence type="ECO:0000256" key="3">
    <source>
        <dbReference type="ARBA" id="ARBA00022729"/>
    </source>
</evidence>
<evidence type="ECO:0000256" key="4">
    <source>
        <dbReference type="ARBA" id="ARBA00022989"/>
    </source>
</evidence>
<evidence type="ECO:0000313" key="9">
    <source>
        <dbReference type="Proteomes" id="UP000480178"/>
    </source>
</evidence>
<dbReference type="SUPFAM" id="SSF69318">
    <property type="entry name" value="Integrin alpha N-terminal domain"/>
    <property type="match status" value="1"/>
</dbReference>
<evidence type="ECO:0000313" key="8">
    <source>
        <dbReference type="EMBL" id="QHT65268.1"/>
    </source>
</evidence>
<reference evidence="8 9" key="1">
    <citation type="submission" date="2020-01" db="EMBL/GenBank/DDBJ databases">
        <authorList>
            <person name="Kim M.K."/>
        </authorList>
    </citation>
    <scope>NUCLEOTIDE SEQUENCE [LARGE SCALE GENOMIC DNA]</scope>
    <source>
        <strain evidence="8 9">172606-1</strain>
    </source>
</reference>
<evidence type="ECO:0000256" key="1">
    <source>
        <dbReference type="ARBA" id="ARBA00004167"/>
    </source>
</evidence>
<protein>
    <submittedName>
        <fullName evidence="8">PQQ-binding-like beta-propeller repeat protein</fullName>
    </submittedName>
</protein>
<name>A0A6C0GBK6_9BACT</name>
<keyword evidence="3" id="KW-0732">Signal</keyword>
<accession>A0A6C0GBK6</accession>
<dbReference type="KEGG" id="rhoz:GXP67_00555"/>
<dbReference type="AlphaFoldDB" id="A0A6C0GBK6"/>
<dbReference type="PANTHER" id="PTHR21419">
    <property type="match status" value="1"/>
</dbReference>
<evidence type="ECO:0000256" key="5">
    <source>
        <dbReference type="ARBA" id="ARBA00023136"/>
    </source>
</evidence>
<dbReference type="Pfam" id="PF01839">
    <property type="entry name" value="FG-GAP"/>
    <property type="match status" value="1"/>
</dbReference>
<evidence type="ECO:0000259" key="7">
    <source>
        <dbReference type="Pfam" id="PF23727"/>
    </source>
</evidence>
<keyword evidence="2 6" id="KW-0812">Transmembrane</keyword>
<dbReference type="InterPro" id="IPR028994">
    <property type="entry name" value="Integrin_alpha_N"/>
</dbReference>
<dbReference type="RefSeq" id="WP_162441356.1">
    <property type="nucleotide sequence ID" value="NZ_CP048222.1"/>
</dbReference>
<comment type="subcellular location">
    <subcellularLocation>
        <location evidence="1">Membrane</location>
        <topology evidence="1">Single-pass membrane protein</topology>
    </subcellularLocation>
</comment>
<dbReference type="Pfam" id="PF23727">
    <property type="entry name" value="Beta-prop_FAM234A_B"/>
    <property type="match status" value="1"/>
</dbReference>
<dbReference type="EMBL" id="CP048222">
    <property type="protein sequence ID" value="QHT65268.1"/>
    <property type="molecule type" value="Genomic_DNA"/>
</dbReference>
<sequence length="570" mass="62588">MAKKLFSSLRLRLPHYIVLAGIASLLGIALAGLKQPACWSVYYPGIGTGSSPRLTDLNGDGILDVVMGAGAEENQRTDVAVMAIDGKDGQLLWKKAGRNQMVGSALFQDITKDHIPDVFIGGRTAELMALDGRNGKLIWEFFPQGDTVNAARQGWYNFYTPQWVPDQDKDGVMDLLIANGGDNQIAPFDTNRPAGRLLVLSGRTGKVLAQATMPDGKETYMSAICANLSVKGNTTIVFGTGGETIGGHLFRTTLQELMQGDLSQATLLASSEQKGFIAPPVFADINRDGVYDILANEVEGRLIAINGADNTLLWEKAIPGTEAYSTPTIGYFNGDSIPDFFINYGIGVWPGIEYSVQCMLDGRTGGEEFRDTIGAFQYASAVVVDYNTDGYDEVLLPVNEQRGDTVSNSYLVMIDFREGKKIPVGDTLPGINLASTPWIGDLDQDQKADIVYSSVNFSLRNNDLTHPIGLRITCLKTQIAMPKILAWGHIWAVNIQAFLIHYPLCHQGAPLIWIVNSFPDLLPLFCSGYHRLVFFINYLELYAIYLYLCLEPVLKLFFKKVHFEPPFTGL</sequence>
<evidence type="ECO:0000256" key="6">
    <source>
        <dbReference type="SAM" id="Phobius"/>
    </source>
</evidence>
<dbReference type="InterPro" id="IPR015943">
    <property type="entry name" value="WD40/YVTN_repeat-like_dom_sf"/>
</dbReference>
<organism evidence="8 9">
    <name type="scientific">Rhodocytophaga rosea</name>
    <dbReference type="NCBI Taxonomy" id="2704465"/>
    <lineage>
        <taxon>Bacteria</taxon>
        <taxon>Pseudomonadati</taxon>
        <taxon>Bacteroidota</taxon>
        <taxon>Cytophagia</taxon>
        <taxon>Cytophagales</taxon>
        <taxon>Rhodocytophagaceae</taxon>
        <taxon>Rhodocytophaga</taxon>
    </lineage>
</organism>
<keyword evidence="5 6" id="KW-0472">Membrane</keyword>
<dbReference type="Gene3D" id="2.130.10.10">
    <property type="entry name" value="YVTN repeat-like/Quinoprotein amine dehydrogenase"/>
    <property type="match status" value="1"/>
</dbReference>
<dbReference type="InterPro" id="IPR055409">
    <property type="entry name" value="Beta-prop_FAM234A_B"/>
</dbReference>
<keyword evidence="9" id="KW-1185">Reference proteome</keyword>
<dbReference type="GO" id="GO:0016020">
    <property type="term" value="C:membrane"/>
    <property type="evidence" value="ECO:0007669"/>
    <property type="project" value="UniProtKB-SubCell"/>
</dbReference>